<protein>
    <recommendedName>
        <fullName evidence="3">N-acetyltransferase domain-containing protein</fullName>
    </recommendedName>
</protein>
<keyword evidence="2" id="KW-0012">Acyltransferase</keyword>
<dbReference type="PANTHER" id="PTHR43877:SF2">
    <property type="entry name" value="AMINOALKYLPHOSPHONATE N-ACETYLTRANSFERASE-RELATED"/>
    <property type="match status" value="1"/>
</dbReference>
<sequence length="377" mass="40293">MHLRAVPFDHPDAVALSARVQAEYAARYGDDGDITPLRRDHFHPPHGLFLVAHDARGTPVACGGWRAQEADDEGYADGDAEIKRMYVVPEARGRGLARRILAALEDDAREAGRTRMVLETGTPLREALSLYVTSGYVRTTNFGPYRGTAESRCFEKPLTPDTGRWLADTRTSYDTVAASYAERVPGALDDDPYLRAALSLFAELVRAGGGGPVVDVGGGPGHVTARLRESGVDAFGVDLSPAMTDVARRAHPGVRFEVGSMTDPGLGAGLADASAAGLLAFWSLIHVPDDVLPAVLGHFHRVLRPGAPLMAGFHTGDGSTLKTEGYGGHPMRVRVHRRTPARVAELLREVGFTVEAQLLLDPDGPLPGAALFARRSG</sequence>
<dbReference type="SUPFAM" id="SSF53335">
    <property type="entry name" value="S-adenosyl-L-methionine-dependent methyltransferases"/>
    <property type="match status" value="1"/>
</dbReference>
<feature type="domain" description="N-acetyltransferase" evidence="3">
    <location>
        <begin position="1"/>
        <end position="159"/>
    </location>
</feature>
<organism evidence="4 5">
    <name type="scientific">Streptomyces albiaxialis</name>
    <dbReference type="NCBI Taxonomy" id="329523"/>
    <lineage>
        <taxon>Bacteria</taxon>
        <taxon>Bacillati</taxon>
        <taxon>Actinomycetota</taxon>
        <taxon>Actinomycetes</taxon>
        <taxon>Kitasatosporales</taxon>
        <taxon>Streptomycetaceae</taxon>
        <taxon>Streptomyces</taxon>
    </lineage>
</organism>
<dbReference type="Pfam" id="PF13649">
    <property type="entry name" value="Methyltransf_25"/>
    <property type="match status" value="1"/>
</dbReference>
<dbReference type="CDD" id="cd04301">
    <property type="entry name" value="NAT_SF"/>
    <property type="match status" value="1"/>
</dbReference>
<evidence type="ECO:0000313" key="5">
    <source>
        <dbReference type="Proteomes" id="UP001500016"/>
    </source>
</evidence>
<name>A0ABN2WWA8_9ACTN</name>
<evidence type="ECO:0000313" key="4">
    <source>
        <dbReference type="EMBL" id="GAA2099545.1"/>
    </source>
</evidence>
<gene>
    <name evidence="4" type="ORF">GCM10009801_71290</name>
</gene>
<dbReference type="InterPro" id="IPR016181">
    <property type="entry name" value="Acyl_CoA_acyltransferase"/>
</dbReference>
<dbReference type="SUPFAM" id="SSF55729">
    <property type="entry name" value="Acyl-CoA N-acyltransferases (Nat)"/>
    <property type="match status" value="1"/>
</dbReference>
<reference evidence="4 5" key="1">
    <citation type="journal article" date="2019" name="Int. J. Syst. Evol. Microbiol.">
        <title>The Global Catalogue of Microorganisms (GCM) 10K type strain sequencing project: providing services to taxonomists for standard genome sequencing and annotation.</title>
        <authorList>
            <consortium name="The Broad Institute Genomics Platform"/>
            <consortium name="The Broad Institute Genome Sequencing Center for Infectious Disease"/>
            <person name="Wu L."/>
            <person name="Ma J."/>
        </authorList>
    </citation>
    <scope>NUCLEOTIDE SEQUENCE [LARGE SCALE GENOMIC DNA]</scope>
    <source>
        <strain evidence="4 5">JCM 15478</strain>
    </source>
</reference>
<dbReference type="Gene3D" id="3.40.50.150">
    <property type="entry name" value="Vaccinia Virus protein VP39"/>
    <property type="match status" value="1"/>
</dbReference>
<proteinExistence type="predicted"/>
<evidence type="ECO:0000259" key="3">
    <source>
        <dbReference type="PROSITE" id="PS51186"/>
    </source>
</evidence>
<dbReference type="InterPro" id="IPR050832">
    <property type="entry name" value="Bact_Acetyltransf"/>
</dbReference>
<keyword evidence="1" id="KW-0808">Transferase</keyword>
<comment type="caution">
    <text evidence="4">The sequence shown here is derived from an EMBL/GenBank/DDBJ whole genome shotgun (WGS) entry which is preliminary data.</text>
</comment>
<dbReference type="Gene3D" id="3.40.630.30">
    <property type="match status" value="1"/>
</dbReference>
<keyword evidence="5" id="KW-1185">Reference proteome</keyword>
<accession>A0ABN2WWA8</accession>
<dbReference type="PROSITE" id="PS51186">
    <property type="entry name" value="GNAT"/>
    <property type="match status" value="1"/>
</dbReference>
<dbReference type="InterPro" id="IPR000182">
    <property type="entry name" value="GNAT_dom"/>
</dbReference>
<evidence type="ECO:0000256" key="2">
    <source>
        <dbReference type="ARBA" id="ARBA00023315"/>
    </source>
</evidence>
<dbReference type="Pfam" id="PF00583">
    <property type="entry name" value="Acetyltransf_1"/>
    <property type="match status" value="1"/>
</dbReference>
<dbReference type="PANTHER" id="PTHR43877">
    <property type="entry name" value="AMINOALKYLPHOSPHONATE N-ACETYLTRANSFERASE-RELATED-RELATED"/>
    <property type="match status" value="1"/>
</dbReference>
<dbReference type="InterPro" id="IPR041698">
    <property type="entry name" value="Methyltransf_25"/>
</dbReference>
<evidence type="ECO:0000256" key="1">
    <source>
        <dbReference type="ARBA" id="ARBA00022679"/>
    </source>
</evidence>
<dbReference type="EMBL" id="BAAAPE010000022">
    <property type="protein sequence ID" value="GAA2099545.1"/>
    <property type="molecule type" value="Genomic_DNA"/>
</dbReference>
<dbReference type="InterPro" id="IPR029063">
    <property type="entry name" value="SAM-dependent_MTases_sf"/>
</dbReference>
<dbReference type="Proteomes" id="UP001500016">
    <property type="component" value="Unassembled WGS sequence"/>
</dbReference>